<dbReference type="EMBL" id="JACHFD010000005">
    <property type="protein sequence ID" value="MBB5351149.1"/>
    <property type="molecule type" value="Genomic_DNA"/>
</dbReference>
<evidence type="ECO:0000313" key="3">
    <source>
        <dbReference type="EMBL" id="MBB5351149.1"/>
    </source>
</evidence>
<dbReference type="Gene3D" id="3.40.50.300">
    <property type="entry name" value="P-loop containing nucleotide triphosphate hydrolases"/>
    <property type="match status" value="1"/>
</dbReference>
<gene>
    <name evidence="3" type="ORF">HNR46_001383</name>
</gene>
<dbReference type="Pfam" id="PF00437">
    <property type="entry name" value="T2SSE"/>
    <property type="match status" value="1"/>
</dbReference>
<dbReference type="Proteomes" id="UP000557717">
    <property type="component" value="Unassembled WGS sequence"/>
</dbReference>
<evidence type="ECO:0000259" key="2">
    <source>
        <dbReference type="SMART" id="SM00382"/>
    </source>
</evidence>
<comment type="similarity">
    <text evidence="1">Belongs to the GSP E family.</text>
</comment>
<dbReference type="RefSeq" id="WP_184017067.1">
    <property type="nucleotide sequence ID" value="NZ_JACHFD010000005.1"/>
</dbReference>
<dbReference type="PANTHER" id="PTHR30486:SF6">
    <property type="entry name" value="TYPE IV PILUS RETRACTATION ATPASE PILT"/>
    <property type="match status" value="1"/>
</dbReference>
<dbReference type="SMART" id="SM00382">
    <property type="entry name" value="AAA"/>
    <property type="match status" value="1"/>
</dbReference>
<comment type="caution">
    <text evidence="3">The sequence shown here is derived from an EMBL/GenBank/DDBJ whole genome shotgun (WGS) entry which is preliminary data.</text>
</comment>
<dbReference type="InterPro" id="IPR027417">
    <property type="entry name" value="P-loop_NTPase"/>
</dbReference>
<dbReference type="NCBIfam" id="TIGR01420">
    <property type="entry name" value="pilT_fam"/>
    <property type="match status" value="1"/>
</dbReference>
<sequence>MAEIDRLFQYLVSSGGSDLHLAEGQAPKTRVHGAVTPIPDEPILEHDTIRRMLEEICDPKAFEHYLESGDLDFAYEMDEESRFRCNYLKQKNGLGAVFRLIPTEIMTMEQLGVPEVVKRFAQIRSGLILVTGPTGSGKSTTLAAILDYINTNFNRHIITIEEPIEFVHRNKSSIFTQREVPIQTPSFADGLRAALREDADIVLVGEMRDLETISLALTAAETGLLVFGTLHTNNARKTVDRIIDVFPADQQSQVRTMLAASLRGVLAQLLCKRVDKPGRTAVHEIMFATPAVAAIIREGATQKLYDVITGGKGEGMQFMDESIWQRLQSGMISPQEAYMKAIDKTRFKPFLPKELEHLGDASGESPVGH</sequence>
<dbReference type="CDD" id="cd01131">
    <property type="entry name" value="PilT"/>
    <property type="match status" value="1"/>
</dbReference>
<name>A0A840VBG6_9BACT</name>
<dbReference type="AlphaFoldDB" id="A0A840VBG6"/>
<keyword evidence="4" id="KW-1185">Reference proteome</keyword>
<dbReference type="InterPro" id="IPR006321">
    <property type="entry name" value="PilT/PilU"/>
</dbReference>
<dbReference type="InterPro" id="IPR003593">
    <property type="entry name" value="AAA+_ATPase"/>
</dbReference>
<proteinExistence type="inferred from homology"/>
<accession>A0A840VBG6</accession>
<dbReference type="InterPro" id="IPR001482">
    <property type="entry name" value="T2SS/T4SS_dom"/>
</dbReference>
<dbReference type="SUPFAM" id="SSF52540">
    <property type="entry name" value="P-loop containing nucleoside triphosphate hydrolases"/>
    <property type="match status" value="1"/>
</dbReference>
<feature type="domain" description="AAA+ ATPase" evidence="2">
    <location>
        <begin position="124"/>
        <end position="258"/>
    </location>
</feature>
<dbReference type="GO" id="GO:0016887">
    <property type="term" value="F:ATP hydrolysis activity"/>
    <property type="evidence" value="ECO:0007669"/>
    <property type="project" value="InterPro"/>
</dbReference>
<dbReference type="PANTHER" id="PTHR30486">
    <property type="entry name" value="TWITCHING MOTILITY PROTEIN PILT"/>
    <property type="match status" value="1"/>
</dbReference>
<evidence type="ECO:0000256" key="1">
    <source>
        <dbReference type="ARBA" id="ARBA00006611"/>
    </source>
</evidence>
<dbReference type="Gene3D" id="3.30.450.90">
    <property type="match status" value="1"/>
</dbReference>
<evidence type="ECO:0000313" key="4">
    <source>
        <dbReference type="Proteomes" id="UP000557717"/>
    </source>
</evidence>
<reference evidence="3 4" key="1">
    <citation type="submission" date="2020-08" db="EMBL/GenBank/DDBJ databases">
        <title>Genomic Encyclopedia of Type Strains, Phase IV (KMG-IV): sequencing the most valuable type-strain genomes for metagenomic binning, comparative biology and taxonomic classification.</title>
        <authorList>
            <person name="Goeker M."/>
        </authorList>
    </citation>
    <scope>NUCLEOTIDE SEQUENCE [LARGE SCALE GENOMIC DNA]</scope>
    <source>
        <strain evidence="3 4">YC6886</strain>
    </source>
</reference>
<protein>
    <submittedName>
        <fullName evidence="3">Twitching motility protein PilT</fullName>
    </submittedName>
</protein>
<dbReference type="InterPro" id="IPR050921">
    <property type="entry name" value="T4SS_GSP_E_ATPase"/>
</dbReference>
<dbReference type="GO" id="GO:0005524">
    <property type="term" value="F:ATP binding"/>
    <property type="evidence" value="ECO:0007669"/>
    <property type="project" value="InterPro"/>
</dbReference>
<organism evidence="3 4">
    <name type="scientific">Haloferula luteola</name>
    <dbReference type="NCBI Taxonomy" id="595692"/>
    <lineage>
        <taxon>Bacteria</taxon>
        <taxon>Pseudomonadati</taxon>
        <taxon>Verrucomicrobiota</taxon>
        <taxon>Verrucomicrobiia</taxon>
        <taxon>Verrucomicrobiales</taxon>
        <taxon>Verrucomicrobiaceae</taxon>
        <taxon>Haloferula</taxon>
    </lineage>
</organism>